<dbReference type="EMBL" id="JABBCX010000002">
    <property type="protein sequence ID" value="NMF47480.1"/>
    <property type="molecule type" value="Genomic_DNA"/>
</dbReference>
<accession>A0A7X9U4K8</accession>
<name>A0A7X9U4K8_9GAMM</name>
<protein>
    <submittedName>
        <fullName evidence="1">Uncharacterized protein</fullName>
    </submittedName>
</protein>
<reference evidence="1 2" key="1">
    <citation type="submission" date="2020-04" db="EMBL/GenBank/DDBJ databases">
        <title>Genome Sequencing and Assembley of Pseudoalteromonas artica.</title>
        <authorList>
            <person name="Akerly B."/>
            <person name="Cook G."/>
        </authorList>
    </citation>
    <scope>NUCLEOTIDE SEQUENCE [LARGE SCALE GENOMIC DNA]</scope>
    <source>
        <strain evidence="1 2">NEC-BIFX-0059</strain>
    </source>
</reference>
<comment type="caution">
    <text evidence="1">The sequence shown here is derived from an EMBL/GenBank/DDBJ whole genome shotgun (WGS) entry which is preliminary data.</text>
</comment>
<dbReference type="Proteomes" id="UP000519126">
    <property type="component" value="Unassembled WGS sequence"/>
</dbReference>
<dbReference type="AlphaFoldDB" id="A0A7X9U4K8"/>
<proteinExistence type="predicted"/>
<organism evidence="1 2">
    <name type="scientific">Pseudoalteromonas arctica</name>
    <dbReference type="NCBI Taxonomy" id="394751"/>
    <lineage>
        <taxon>Bacteria</taxon>
        <taxon>Pseudomonadati</taxon>
        <taxon>Pseudomonadota</taxon>
        <taxon>Gammaproteobacteria</taxon>
        <taxon>Alteromonadales</taxon>
        <taxon>Pseudoalteromonadaceae</taxon>
        <taxon>Pseudoalteromonas</taxon>
    </lineage>
</organism>
<gene>
    <name evidence="1" type="ORF">HHL01_04725</name>
</gene>
<evidence type="ECO:0000313" key="1">
    <source>
        <dbReference type="EMBL" id="NMF47480.1"/>
    </source>
</evidence>
<dbReference type="RefSeq" id="WP_170071220.1">
    <property type="nucleotide sequence ID" value="NZ_JABBCX010000002.1"/>
</dbReference>
<sequence>MFVQVAKVKQHQQRVTTLLKHKQKLQAQGVYPLARLNVIESQLLNHLYTLSDLKTDAPTDYFAGKNLTQVSQLVLNEFIAFATENAEHHSIYTLLLQSLNLKSELNSGETFLALKSDKHLSYYALLQYLLDYWQLEDSKALRNSVLNEKEQLDSNAITLLFSQHLSEAELSNAMLHANFDIAYAALVNAYCNNADNVSDMLFKVFAKTNDDDKKAKLLALAGLTNDPRWDEPCLLFCKANPELCQHVLSHFVYKRALPLFINLMAHGVTQKPAYAAWLIITDRALAQAEKVTVVESKNAQNVHSGINLDDAEHARQAFAIVPGDQLLNGISFAQSNAKQKLKMLAGEVVQRVIAPHYPLQKACGLYHVLVSAKQWQSVIAESPSAE</sequence>
<evidence type="ECO:0000313" key="2">
    <source>
        <dbReference type="Proteomes" id="UP000519126"/>
    </source>
</evidence>